<dbReference type="Pfam" id="PF00328">
    <property type="entry name" value="His_Phos_2"/>
    <property type="match status" value="1"/>
</dbReference>
<comment type="caution">
    <text evidence="3">The sequence shown here is derived from an EMBL/GenBank/DDBJ whole genome shotgun (WGS) entry which is preliminary data.</text>
</comment>
<keyword evidence="4" id="KW-1185">Reference proteome</keyword>
<dbReference type="CDD" id="cd07061">
    <property type="entry name" value="HP_HAP_like"/>
    <property type="match status" value="1"/>
</dbReference>
<sequence>MLSLLLVSGLASLAQARGKMTHREMPSPLLTDINIISRHWGQLSPYADNAEEAFGVEKVGLPDGCGIEQVHVLQRHAQRFPTSAYDDGRNNEDFAARVAGWTAAANNGSQSFIGSLAFLNTYRYVLAEGVLTNIGAATEFQAGAAFWNRYGRLLYDAAPGQVAYNASLPDGTGRPRPVLRTTGQSRIQNSQVNWALGFFGPSFRAAADPGLTGWTAPFDVVVVPEGGTENNTLASYDSCPNAGASPVADMGDVALEAFLPRYLAAATARLQAFAPAGFVLTVNDTYAMQSLCAYETAYLGESAFCGLFTRAEWAGFERSLDAEYYFDYAWGNPTGRAQGLGYLQELLARLTNQHLGSGADSSVNATLDASDASFPLGRPLYADFSHDDIIISTLTAMSLDYFKDPPDLLTTDWPLRSLGEDDTDNGRFVLSRLTPFGARLTTEVIGCAASDPAERADHATVYARGANGYRAGAAKSKFVRLRLNNGILPLETIRGGRCAGRMDGMCALADFVDSQAGAATLANYRYACFGTYEVEKGTSGRDYDGTIFAGSHGGRR</sequence>
<dbReference type="PANTHER" id="PTHR20963:SF43">
    <property type="entry name" value="PUTATIVE (AFU_ORTHOLOGUE AFUA_7G01240)-RELATED"/>
    <property type="match status" value="1"/>
</dbReference>
<proteinExistence type="predicted"/>
<feature type="signal peptide" evidence="2">
    <location>
        <begin position="1"/>
        <end position="16"/>
    </location>
</feature>
<protein>
    <submittedName>
        <fullName evidence="3">Uncharacterized protein</fullName>
    </submittedName>
</protein>
<dbReference type="Proteomes" id="UP001217918">
    <property type="component" value="Unassembled WGS sequence"/>
</dbReference>
<dbReference type="InterPro" id="IPR000560">
    <property type="entry name" value="His_Pase_clade-2"/>
</dbReference>
<evidence type="ECO:0000256" key="2">
    <source>
        <dbReference type="SAM" id="SignalP"/>
    </source>
</evidence>
<dbReference type="InterPro" id="IPR029033">
    <property type="entry name" value="His_PPase_superfam"/>
</dbReference>
<dbReference type="AlphaFoldDB" id="A0AAD9I2W1"/>
<evidence type="ECO:0000313" key="4">
    <source>
        <dbReference type="Proteomes" id="UP001217918"/>
    </source>
</evidence>
<feature type="chain" id="PRO_5042294447" evidence="2">
    <location>
        <begin position="17"/>
        <end position="556"/>
    </location>
</feature>
<dbReference type="EMBL" id="JAQQPM010000003">
    <property type="protein sequence ID" value="KAK2069973.1"/>
    <property type="molecule type" value="Genomic_DNA"/>
</dbReference>
<gene>
    <name evidence="3" type="ORF">P8C59_004512</name>
</gene>
<name>A0AAD9I2W1_9PEZI</name>
<organism evidence="3 4">
    <name type="scientific">Phyllachora maydis</name>
    <dbReference type="NCBI Taxonomy" id="1825666"/>
    <lineage>
        <taxon>Eukaryota</taxon>
        <taxon>Fungi</taxon>
        <taxon>Dikarya</taxon>
        <taxon>Ascomycota</taxon>
        <taxon>Pezizomycotina</taxon>
        <taxon>Sordariomycetes</taxon>
        <taxon>Sordariomycetidae</taxon>
        <taxon>Phyllachorales</taxon>
        <taxon>Phyllachoraceae</taxon>
        <taxon>Phyllachora</taxon>
    </lineage>
</organism>
<dbReference type="GO" id="GO:0003993">
    <property type="term" value="F:acid phosphatase activity"/>
    <property type="evidence" value="ECO:0007669"/>
    <property type="project" value="TreeGrafter"/>
</dbReference>
<reference evidence="3" key="1">
    <citation type="journal article" date="2023" name="Mol. Plant Microbe Interact.">
        <title>Elucidating the Obligate Nature and Biological Capacity of an Invasive Fungal Corn Pathogen.</title>
        <authorList>
            <person name="MacCready J.S."/>
            <person name="Roggenkamp E.M."/>
            <person name="Gdanetz K."/>
            <person name="Chilvers M.I."/>
        </authorList>
    </citation>
    <scope>NUCLEOTIDE SEQUENCE</scope>
    <source>
        <strain evidence="3">PM02</strain>
    </source>
</reference>
<dbReference type="SUPFAM" id="SSF53254">
    <property type="entry name" value="Phosphoglycerate mutase-like"/>
    <property type="match status" value="1"/>
</dbReference>
<keyword evidence="2" id="KW-0732">Signal</keyword>
<evidence type="ECO:0000313" key="3">
    <source>
        <dbReference type="EMBL" id="KAK2069973.1"/>
    </source>
</evidence>
<keyword evidence="1" id="KW-0378">Hydrolase</keyword>
<dbReference type="PANTHER" id="PTHR20963">
    <property type="entry name" value="MULTIPLE INOSITOL POLYPHOSPHATE PHOSPHATASE-RELATED"/>
    <property type="match status" value="1"/>
</dbReference>
<accession>A0AAD9I2W1</accession>
<evidence type="ECO:0000256" key="1">
    <source>
        <dbReference type="ARBA" id="ARBA00022801"/>
    </source>
</evidence>
<dbReference type="Gene3D" id="3.40.50.1240">
    <property type="entry name" value="Phosphoglycerate mutase-like"/>
    <property type="match status" value="1"/>
</dbReference>